<evidence type="ECO:0000256" key="4">
    <source>
        <dbReference type="PROSITE-ProRule" id="PRU00317"/>
    </source>
</evidence>
<dbReference type="CDD" id="cd07920">
    <property type="entry name" value="Pumilio"/>
    <property type="match status" value="1"/>
</dbReference>
<feature type="region of interest" description="Disordered" evidence="5">
    <location>
        <begin position="21"/>
        <end position="44"/>
    </location>
</feature>
<dbReference type="SMART" id="SM00025">
    <property type="entry name" value="Pumilio"/>
    <property type="match status" value="8"/>
</dbReference>
<dbReference type="PANTHER" id="PTHR12537">
    <property type="entry name" value="RNA BINDING PROTEIN PUMILIO-RELATED"/>
    <property type="match status" value="1"/>
</dbReference>
<feature type="repeat" description="Pumilio" evidence="4">
    <location>
        <begin position="660"/>
        <end position="695"/>
    </location>
</feature>
<evidence type="ECO:0000256" key="2">
    <source>
        <dbReference type="ARBA" id="ARBA00022845"/>
    </source>
</evidence>
<feature type="repeat" description="Pumilio" evidence="4">
    <location>
        <begin position="515"/>
        <end position="551"/>
    </location>
</feature>
<dbReference type="Gene3D" id="1.25.10.10">
    <property type="entry name" value="Leucine-rich Repeat Variant"/>
    <property type="match status" value="1"/>
</dbReference>
<name>A0A199VEU3_ANACO</name>
<protein>
    <submittedName>
        <fullName evidence="7">Pumilio</fullName>
    </submittedName>
</protein>
<feature type="repeat" description="Pumilio" evidence="4">
    <location>
        <begin position="552"/>
        <end position="587"/>
    </location>
</feature>
<dbReference type="FunFam" id="1.25.10.10:FF:000237">
    <property type="entry name" value="Pumilio homolog 9"/>
    <property type="match status" value="1"/>
</dbReference>
<dbReference type="AlphaFoldDB" id="A0A199VEU3"/>
<evidence type="ECO:0000313" key="7">
    <source>
        <dbReference type="EMBL" id="OAY75619.1"/>
    </source>
</evidence>
<dbReference type="GO" id="GO:0003729">
    <property type="term" value="F:mRNA binding"/>
    <property type="evidence" value="ECO:0007669"/>
    <property type="project" value="TreeGrafter"/>
</dbReference>
<dbReference type="Pfam" id="PF00806">
    <property type="entry name" value="PUF"/>
    <property type="match status" value="8"/>
</dbReference>
<keyword evidence="1" id="KW-0677">Repeat</keyword>
<evidence type="ECO:0000256" key="5">
    <source>
        <dbReference type="SAM" id="MobiDB-lite"/>
    </source>
</evidence>
<feature type="repeat" description="Pumilio" evidence="4">
    <location>
        <begin position="476"/>
        <end position="511"/>
    </location>
</feature>
<feature type="repeat" description="Pumilio" evidence="4">
    <location>
        <begin position="624"/>
        <end position="659"/>
    </location>
</feature>
<dbReference type="Proteomes" id="UP000092600">
    <property type="component" value="Unassembled WGS sequence"/>
</dbReference>
<evidence type="ECO:0000256" key="1">
    <source>
        <dbReference type="ARBA" id="ARBA00022737"/>
    </source>
</evidence>
<dbReference type="InterPro" id="IPR016024">
    <property type="entry name" value="ARM-type_fold"/>
</dbReference>
<feature type="repeat" description="Pumilio" evidence="4">
    <location>
        <begin position="588"/>
        <end position="623"/>
    </location>
</feature>
<dbReference type="PANTHER" id="PTHR12537:SF147">
    <property type="entry name" value="PUMILIO HOMOLOG 12"/>
    <property type="match status" value="1"/>
</dbReference>
<feature type="compositionally biased region" description="Polar residues" evidence="5">
    <location>
        <begin position="21"/>
        <end position="42"/>
    </location>
</feature>
<feature type="repeat" description="Pumilio" evidence="4">
    <location>
        <begin position="696"/>
        <end position="739"/>
    </location>
</feature>
<sequence>MEETKIIQDFDEFEMLLSEIPNATSGSPQSVIPIRPNSNSSAKVEPISKGKISLCCGGSAKLNNSLRAPGHVGDTTSYDGSTLSRCKCDRKDSLHDENGKSQLCLERETANLPDDQSLASAFGELTFKDSIAVLPAVSFMQTPHSVNGTNIASGLNSVEMSFPQLNTIANSTYSPYHDLERQSSLRGRNEERQFDQKFLMLDNNETNMRYSESLACNFQDHSQRFPIHPVNSEMRCFEILPGVSNRQFELPASNVQHRLYFPKQQYVYVQQFQNQGSNVQQMHNQMGQGMQASYWNNPVVNRGSNQLAATLMNSDTCRYNPHNFCGLGESYTIRRGEKINYPPSLTCSARGFSENQSINTVDEKNFPAKILMRSNGANSLRTIRSGSLITSQSQHHVLNNAGVYTNGNTHLPLTMRPNSTQLNGQKLQFLPCVNFESVDEIAGRIYSFAKDQNGCRSLQKVFTEGTPEDVEKVFNEIICRIVDLMTDPFANYLVQKLLEVCTQSQMMRIVQEITKVSGDLVLISCNTHGTRSLQKLIETIKSEEQISMVVSALRPDILSLMMDANGSHVAQCCLQYLLPEYIAFIFDAAITYCFDLAKDRYGCCVLQKCIFHSSGEKRRQLISAVISNALCLSQDQYGNYVVQIILDQEIPWATDAILDQLQGRFGDLSMQKYSSNVVEKCLKLARDIGRAKIIRELMNSYDLPQIMLDQYGNYVIQSALRECKVMISITFSIGKWVIDRFVDSEGALHAAFVEVIKPHAAVLRTSPFGRRVLSCPSLKNK</sequence>
<dbReference type="GO" id="GO:0005737">
    <property type="term" value="C:cytoplasm"/>
    <property type="evidence" value="ECO:0007669"/>
    <property type="project" value="TreeGrafter"/>
</dbReference>
<dbReference type="InterPro" id="IPR011989">
    <property type="entry name" value="ARM-like"/>
</dbReference>
<dbReference type="InterPro" id="IPR001313">
    <property type="entry name" value="Pumilio_RNA-bd_rpt"/>
</dbReference>
<dbReference type="InterPro" id="IPR033712">
    <property type="entry name" value="Pumilio_RNA-bd"/>
</dbReference>
<accession>A0A199VEU3</accession>
<keyword evidence="2" id="KW-0810">Translation regulation</keyword>
<evidence type="ECO:0000256" key="3">
    <source>
        <dbReference type="ARBA" id="ARBA00058490"/>
    </source>
</evidence>
<dbReference type="GO" id="GO:0006417">
    <property type="term" value="P:regulation of translation"/>
    <property type="evidence" value="ECO:0007669"/>
    <property type="project" value="UniProtKB-KW"/>
</dbReference>
<feature type="repeat" description="Pumilio" evidence="4">
    <location>
        <begin position="440"/>
        <end position="475"/>
    </location>
</feature>
<comment type="caution">
    <text evidence="7">The sequence shown here is derived from an EMBL/GenBank/DDBJ whole genome shotgun (WGS) entry which is preliminary data.</text>
</comment>
<dbReference type="InterPro" id="IPR033133">
    <property type="entry name" value="PUM-HD"/>
</dbReference>
<comment type="function">
    <text evidence="3">Sequence-specific RNA-binding protein that regulates translation and mRNA stability by binding the 3'-UTR of target mRNAs.</text>
</comment>
<gene>
    <name evidence="7" type="ORF">ACMD2_03141</name>
</gene>
<proteinExistence type="predicted"/>
<dbReference type="SUPFAM" id="SSF48371">
    <property type="entry name" value="ARM repeat"/>
    <property type="match status" value="1"/>
</dbReference>
<dbReference type="EMBL" id="LSRQ01002054">
    <property type="protein sequence ID" value="OAY75619.1"/>
    <property type="molecule type" value="Genomic_DNA"/>
</dbReference>
<evidence type="ECO:0000259" key="6">
    <source>
        <dbReference type="PROSITE" id="PS50303"/>
    </source>
</evidence>
<organism evidence="7 8">
    <name type="scientific">Ananas comosus</name>
    <name type="common">Pineapple</name>
    <name type="synonym">Ananas ananas</name>
    <dbReference type="NCBI Taxonomy" id="4615"/>
    <lineage>
        <taxon>Eukaryota</taxon>
        <taxon>Viridiplantae</taxon>
        <taxon>Streptophyta</taxon>
        <taxon>Embryophyta</taxon>
        <taxon>Tracheophyta</taxon>
        <taxon>Spermatophyta</taxon>
        <taxon>Magnoliopsida</taxon>
        <taxon>Liliopsida</taxon>
        <taxon>Poales</taxon>
        <taxon>Bromeliaceae</taxon>
        <taxon>Bromelioideae</taxon>
        <taxon>Ananas</taxon>
    </lineage>
</organism>
<reference evidence="7 8" key="1">
    <citation type="journal article" date="2016" name="DNA Res.">
        <title>The draft genome of MD-2 pineapple using hybrid error correction of long reads.</title>
        <authorList>
            <person name="Redwan R.M."/>
            <person name="Saidin A."/>
            <person name="Kumar S.V."/>
        </authorList>
    </citation>
    <scope>NUCLEOTIDE SEQUENCE [LARGE SCALE GENOMIC DNA]</scope>
    <source>
        <strain evidence="8">cv. MD2</strain>
        <tissue evidence="7">Leaf</tissue>
    </source>
</reference>
<dbReference type="PROSITE" id="PS50303">
    <property type="entry name" value="PUM_HD"/>
    <property type="match status" value="1"/>
</dbReference>
<dbReference type="PROSITE" id="PS50302">
    <property type="entry name" value="PUM"/>
    <property type="match status" value="8"/>
</dbReference>
<dbReference type="STRING" id="4615.A0A199VEU3"/>
<evidence type="ECO:0000313" key="8">
    <source>
        <dbReference type="Proteomes" id="UP000092600"/>
    </source>
</evidence>
<feature type="domain" description="PUM-HD" evidence="6">
    <location>
        <begin position="416"/>
        <end position="780"/>
    </location>
</feature>